<dbReference type="AlphaFoldDB" id="A0A1L3SPR2"/>
<dbReference type="Pfam" id="PF03547">
    <property type="entry name" value="Mem_trans"/>
    <property type="match status" value="1"/>
</dbReference>
<evidence type="ECO:0000256" key="2">
    <source>
        <dbReference type="ARBA" id="ARBA00022448"/>
    </source>
</evidence>
<dbReference type="InterPro" id="IPR004776">
    <property type="entry name" value="Mem_transp_PIN-like"/>
</dbReference>
<comment type="subcellular location">
    <subcellularLocation>
        <location evidence="1">Membrane</location>
        <topology evidence="1">Multi-pass membrane protein</topology>
    </subcellularLocation>
</comment>
<keyword evidence="6 7" id="KW-0472">Membrane</keyword>
<accession>A0A1L3SPR2</accession>
<name>A0A1L3SPR2_9HYPH</name>
<evidence type="ECO:0000313" key="8">
    <source>
        <dbReference type="EMBL" id="APH71394.1"/>
    </source>
</evidence>
<sequence>MLQIFALMFPILFLVGLGLVAVRSGLASQAQIEGLGGFVINFALPAVILSALTHQDLSHSVSPGYLAAYALGSLAAFAAVFLFIRFGLGRPLERAGLGALGAAGSNTGFIGFPIAALVLGAPATIAMPMTMIVENMLIIPLGLALVEMGTSNGASLRRMLGETAMRLLRMPFVIAIIAGAALSVLGVRLPAPLASSIDLLGQASAPVALFVVGGTIAALRRGDLGLEIAPIVLGKLVLHPLAVTGAFLLVPGVPPELVATGILFSSVSMLTIYPIFARRAGMENTAAAALIIATVLCLVTTAAVLAFVLDRFGPAIGT</sequence>
<evidence type="ECO:0000256" key="3">
    <source>
        <dbReference type="ARBA" id="ARBA00022475"/>
    </source>
</evidence>
<dbReference type="KEGG" id="meso:BSQ44_08455"/>
<dbReference type="EMBL" id="CP018171">
    <property type="protein sequence ID" value="APH71394.1"/>
    <property type="molecule type" value="Genomic_DNA"/>
</dbReference>
<evidence type="ECO:0000256" key="4">
    <source>
        <dbReference type="ARBA" id="ARBA00022692"/>
    </source>
</evidence>
<keyword evidence="2" id="KW-0813">Transport</keyword>
<dbReference type="Proteomes" id="UP000182840">
    <property type="component" value="Chromosome"/>
</dbReference>
<organism evidence="8 9">
    <name type="scientific">Aquibium oceanicum</name>
    <dbReference type="NCBI Taxonomy" id="1670800"/>
    <lineage>
        <taxon>Bacteria</taxon>
        <taxon>Pseudomonadati</taxon>
        <taxon>Pseudomonadota</taxon>
        <taxon>Alphaproteobacteria</taxon>
        <taxon>Hyphomicrobiales</taxon>
        <taxon>Phyllobacteriaceae</taxon>
        <taxon>Aquibium</taxon>
    </lineage>
</organism>
<dbReference type="OrthoDB" id="9810457at2"/>
<dbReference type="GO" id="GO:0016020">
    <property type="term" value="C:membrane"/>
    <property type="evidence" value="ECO:0007669"/>
    <property type="project" value="UniProtKB-SubCell"/>
</dbReference>
<evidence type="ECO:0000256" key="1">
    <source>
        <dbReference type="ARBA" id="ARBA00004141"/>
    </source>
</evidence>
<dbReference type="PANTHER" id="PTHR36838:SF3">
    <property type="entry name" value="TRANSPORTER AUXIN EFFLUX CARRIER EC FAMILY"/>
    <property type="match status" value="1"/>
</dbReference>
<reference evidence="9" key="1">
    <citation type="submission" date="2016-11" db="EMBL/GenBank/DDBJ databases">
        <title>Mesorhizobium oceanicum sp. nov., isolated from deep seawater in South China Sea.</title>
        <authorList>
            <person name="Fu G.-Y."/>
        </authorList>
    </citation>
    <scope>NUCLEOTIDE SEQUENCE [LARGE SCALE GENOMIC DNA]</scope>
    <source>
        <strain evidence="9">B7</strain>
    </source>
</reference>
<protein>
    <recommendedName>
        <fullName evidence="10">Permease</fullName>
    </recommendedName>
</protein>
<keyword evidence="3" id="KW-1003">Cell membrane</keyword>
<evidence type="ECO:0000256" key="5">
    <source>
        <dbReference type="ARBA" id="ARBA00022989"/>
    </source>
</evidence>
<feature type="transmembrane region" description="Helical" evidence="7">
    <location>
        <begin position="125"/>
        <end position="146"/>
    </location>
</feature>
<evidence type="ECO:0000256" key="6">
    <source>
        <dbReference type="ARBA" id="ARBA00023136"/>
    </source>
</evidence>
<gene>
    <name evidence="8" type="ORF">BSQ44_08455</name>
</gene>
<evidence type="ECO:0000256" key="7">
    <source>
        <dbReference type="SAM" id="Phobius"/>
    </source>
</evidence>
<feature type="transmembrane region" description="Helical" evidence="7">
    <location>
        <begin position="257"/>
        <end position="276"/>
    </location>
</feature>
<evidence type="ECO:0008006" key="10">
    <source>
        <dbReference type="Google" id="ProtNLM"/>
    </source>
</evidence>
<feature type="transmembrane region" description="Helical" evidence="7">
    <location>
        <begin position="34"/>
        <end position="52"/>
    </location>
</feature>
<feature type="transmembrane region" description="Helical" evidence="7">
    <location>
        <begin position="6"/>
        <end position="22"/>
    </location>
</feature>
<dbReference type="GO" id="GO:0055085">
    <property type="term" value="P:transmembrane transport"/>
    <property type="evidence" value="ECO:0007669"/>
    <property type="project" value="InterPro"/>
</dbReference>
<keyword evidence="4 7" id="KW-0812">Transmembrane</keyword>
<feature type="transmembrane region" description="Helical" evidence="7">
    <location>
        <begin position="167"/>
        <end position="187"/>
    </location>
</feature>
<keyword evidence="9" id="KW-1185">Reference proteome</keyword>
<dbReference type="STRING" id="1670800.BSQ44_08455"/>
<feature type="transmembrane region" description="Helical" evidence="7">
    <location>
        <begin position="64"/>
        <end position="84"/>
    </location>
</feature>
<dbReference type="PANTHER" id="PTHR36838">
    <property type="entry name" value="AUXIN EFFLUX CARRIER FAMILY PROTEIN"/>
    <property type="match status" value="1"/>
</dbReference>
<feature type="transmembrane region" description="Helical" evidence="7">
    <location>
        <begin position="96"/>
        <end position="119"/>
    </location>
</feature>
<feature type="transmembrane region" description="Helical" evidence="7">
    <location>
        <begin position="288"/>
        <end position="309"/>
    </location>
</feature>
<dbReference type="RefSeq" id="WP_072603003.1">
    <property type="nucleotide sequence ID" value="NZ_CP018171.1"/>
</dbReference>
<evidence type="ECO:0000313" key="9">
    <source>
        <dbReference type="Proteomes" id="UP000182840"/>
    </source>
</evidence>
<feature type="transmembrane region" description="Helical" evidence="7">
    <location>
        <begin position="199"/>
        <end position="219"/>
    </location>
</feature>
<feature type="transmembrane region" description="Helical" evidence="7">
    <location>
        <begin position="231"/>
        <end position="251"/>
    </location>
</feature>
<proteinExistence type="predicted"/>
<keyword evidence="5 7" id="KW-1133">Transmembrane helix</keyword>